<name>A0AAV8YW80_9CUCU</name>
<dbReference type="AlphaFoldDB" id="A0AAV8YW80"/>
<sequence>MSRLNPKAPEYSSYSMQNKPSPHIYNGYQMNSQNNIYMSKQCNVDNYHRSSMNSSQNRLWMQVQPPFTQQQSEQLISGIAGMTLHNIAKFTGNEVLENGANWVSSTTRPICRLICRRHTTYTRTSRITWRTGSHHNPSGAGRKDDSNPSIENWRLNDKTDKWSLGNNADFSIRNPQLYGEDLLPMDYTRPIPALDTSHFINGPQYFNHQPPLNTVRHDFMQDISKLDLSSWDNATRPIPSFKINSIVKRFSDVEKRGLAGEL</sequence>
<evidence type="ECO:0000313" key="3">
    <source>
        <dbReference type="Proteomes" id="UP001162162"/>
    </source>
</evidence>
<proteinExistence type="predicted"/>
<comment type="caution">
    <text evidence="2">The sequence shown here is derived from an EMBL/GenBank/DDBJ whole genome shotgun (WGS) entry which is preliminary data.</text>
</comment>
<dbReference type="Proteomes" id="UP001162162">
    <property type="component" value="Unassembled WGS sequence"/>
</dbReference>
<accession>A0AAV8YW80</accession>
<evidence type="ECO:0000256" key="1">
    <source>
        <dbReference type="SAM" id="MobiDB-lite"/>
    </source>
</evidence>
<evidence type="ECO:0000313" key="2">
    <source>
        <dbReference type="EMBL" id="KAJ8954976.1"/>
    </source>
</evidence>
<feature type="region of interest" description="Disordered" evidence="1">
    <location>
        <begin position="129"/>
        <end position="152"/>
    </location>
</feature>
<protein>
    <submittedName>
        <fullName evidence="2">Uncharacterized protein</fullName>
    </submittedName>
</protein>
<keyword evidence="3" id="KW-1185">Reference proteome</keyword>
<reference evidence="2" key="1">
    <citation type="journal article" date="2023" name="Insect Mol. Biol.">
        <title>Genome sequencing provides insights into the evolution of gene families encoding plant cell wall-degrading enzymes in longhorned beetles.</title>
        <authorList>
            <person name="Shin N.R."/>
            <person name="Okamura Y."/>
            <person name="Kirsch R."/>
            <person name="Pauchet Y."/>
        </authorList>
    </citation>
    <scope>NUCLEOTIDE SEQUENCE</scope>
    <source>
        <strain evidence="2">AMC_N1</strain>
    </source>
</reference>
<organism evidence="2 3">
    <name type="scientific">Aromia moschata</name>
    <dbReference type="NCBI Taxonomy" id="1265417"/>
    <lineage>
        <taxon>Eukaryota</taxon>
        <taxon>Metazoa</taxon>
        <taxon>Ecdysozoa</taxon>
        <taxon>Arthropoda</taxon>
        <taxon>Hexapoda</taxon>
        <taxon>Insecta</taxon>
        <taxon>Pterygota</taxon>
        <taxon>Neoptera</taxon>
        <taxon>Endopterygota</taxon>
        <taxon>Coleoptera</taxon>
        <taxon>Polyphaga</taxon>
        <taxon>Cucujiformia</taxon>
        <taxon>Chrysomeloidea</taxon>
        <taxon>Cerambycidae</taxon>
        <taxon>Cerambycinae</taxon>
        <taxon>Callichromatini</taxon>
        <taxon>Aromia</taxon>
    </lineage>
</organism>
<dbReference type="EMBL" id="JAPWTK010000041">
    <property type="protein sequence ID" value="KAJ8954976.1"/>
    <property type="molecule type" value="Genomic_DNA"/>
</dbReference>
<gene>
    <name evidence="2" type="ORF">NQ318_000407</name>
</gene>